<protein>
    <recommendedName>
        <fullName evidence="7">Pseudouridine synthase</fullName>
        <ecNumber evidence="7">5.4.99.-</ecNumber>
    </recommendedName>
</protein>
<evidence type="ECO:0000256" key="1">
    <source>
        <dbReference type="ARBA" id="ARBA00000073"/>
    </source>
</evidence>
<dbReference type="GO" id="GO:0000455">
    <property type="term" value="P:enzyme-directed rRNA pseudouridine synthesis"/>
    <property type="evidence" value="ECO:0007669"/>
    <property type="project" value="UniProtKB-ARBA"/>
</dbReference>
<comment type="function">
    <text evidence="7">Responsible for synthesis of pseudouridine from uracil.</text>
</comment>
<reference evidence="9 10" key="1">
    <citation type="submission" date="2019-05" db="EMBL/GenBank/DDBJ databases">
        <title>Culicoidintestinum kansasii gen. nov., sp. nov. from the gastrointestinal tract of the biting midge, Culicoides sonorensis.</title>
        <authorList>
            <person name="Neupane S."/>
            <person name="Ghosh A."/>
            <person name="Gunther S."/>
            <person name="Martin K."/>
            <person name="Zurek L."/>
        </authorList>
    </citation>
    <scope>NUCLEOTIDE SEQUENCE [LARGE SCALE GENOMIC DNA]</scope>
    <source>
        <strain evidence="9 10">CS-1</strain>
    </source>
</reference>
<evidence type="ECO:0000313" key="9">
    <source>
        <dbReference type="EMBL" id="TLG76610.1"/>
    </source>
</evidence>
<evidence type="ECO:0000256" key="7">
    <source>
        <dbReference type="RuleBase" id="RU362028"/>
    </source>
</evidence>
<accession>A0A5R8QFS7</accession>
<keyword evidence="10" id="KW-1185">Reference proteome</keyword>
<dbReference type="AlphaFoldDB" id="A0A5R8QFS7"/>
<dbReference type="InterPro" id="IPR006225">
    <property type="entry name" value="PsdUridine_synth_RluC/D"/>
</dbReference>
<feature type="active site" evidence="5">
    <location>
        <position position="139"/>
    </location>
</feature>
<dbReference type="OrthoDB" id="9807829at2"/>
<dbReference type="FunFam" id="3.30.2350.10:FF:000006">
    <property type="entry name" value="Pseudouridine synthase"/>
    <property type="match status" value="1"/>
</dbReference>
<dbReference type="Gene3D" id="3.30.2350.10">
    <property type="entry name" value="Pseudouridine synthase"/>
    <property type="match status" value="1"/>
</dbReference>
<dbReference type="SMART" id="SM00363">
    <property type="entry name" value="S4"/>
    <property type="match status" value="1"/>
</dbReference>
<evidence type="ECO:0000313" key="10">
    <source>
        <dbReference type="Proteomes" id="UP000306912"/>
    </source>
</evidence>
<name>A0A5R8QFS7_9FIRM</name>
<dbReference type="CDD" id="cd00165">
    <property type="entry name" value="S4"/>
    <property type="match status" value="1"/>
</dbReference>
<dbReference type="GO" id="GO:0003723">
    <property type="term" value="F:RNA binding"/>
    <property type="evidence" value="ECO:0007669"/>
    <property type="project" value="UniProtKB-KW"/>
</dbReference>
<evidence type="ECO:0000256" key="2">
    <source>
        <dbReference type="ARBA" id="ARBA00010876"/>
    </source>
</evidence>
<dbReference type="GO" id="GO:0120159">
    <property type="term" value="F:rRNA pseudouridine synthase activity"/>
    <property type="evidence" value="ECO:0007669"/>
    <property type="project" value="UniProtKB-ARBA"/>
</dbReference>
<keyword evidence="4 7" id="KW-0413">Isomerase</keyword>
<dbReference type="Gene3D" id="3.10.290.10">
    <property type="entry name" value="RNA-binding S4 domain"/>
    <property type="match status" value="1"/>
</dbReference>
<dbReference type="SUPFAM" id="SSF55120">
    <property type="entry name" value="Pseudouridine synthase"/>
    <property type="match status" value="1"/>
</dbReference>
<dbReference type="CDD" id="cd02869">
    <property type="entry name" value="PseudoU_synth_RluA_like"/>
    <property type="match status" value="1"/>
</dbReference>
<dbReference type="Proteomes" id="UP000306912">
    <property type="component" value="Unassembled WGS sequence"/>
</dbReference>
<evidence type="ECO:0000256" key="4">
    <source>
        <dbReference type="ARBA" id="ARBA00023235"/>
    </source>
</evidence>
<dbReference type="PANTHER" id="PTHR21600:SF44">
    <property type="entry name" value="RIBOSOMAL LARGE SUBUNIT PSEUDOURIDINE SYNTHASE D"/>
    <property type="match status" value="1"/>
</dbReference>
<dbReference type="EC" id="5.4.99.-" evidence="7"/>
<dbReference type="InParanoid" id="A0A5R8QFS7"/>
<evidence type="ECO:0000256" key="5">
    <source>
        <dbReference type="PIRSR" id="PIRSR606225-1"/>
    </source>
</evidence>
<dbReference type="PROSITE" id="PS01129">
    <property type="entry name" value="PSI_RLU"/>
    <property type="match status" value="1"/>
</dbReference>
<dbReference type="NCBIfam" id="TIGR00005">
    <property type="entry name" value="rluA_subfam"/>
    <property type="match status" value="1"/>
</dbReference>
<dbReference type="InterPro" id="IPR050188">
    <property type="entry name" value="RluA_PseudoU_synthase"/>
</dbReference>
<proteinExistence type="inferred from homology"/>
<dbReference type="PROSITE" id="PS50889">
    <property type="entry name" value="S4"/>
    <property type="match status" value="1"/>
</dbReference>
<dbReference type="InterPro" id="IPR020103">
    <property type="entry name" value="PsdUridine_synth_cat_dom_sf"/>
</dbReference>
<dbReference type="RefSeq" id="WP_138190247.1">
    <property type="nucleotide sequence ID" value="NZ_VBWP01000002.1"/>
</dbReference>
<keyword evidence="3 6" id="KW-0694">RNA-binding</keyword>
<evidence type="ECO:0000256" key="3">
    <source>
        <dbReference type="ARBA" id="ARBA00022884"/>
    </source>
</evidence>
<comment type="caution">
    <text evidence="9">The sequence shown here is derived from an EMBL/GenBank/DDBJ whole genome shotgun (WGS) entry which is preliminary data.</text>
</comment>
<dbReference type="SUPFAM" id="SSF55174">
    <property type="entry name" value="Alpha-L RNA-binding motif"/>
    <property type="match status" value="1"/>
</dbReference>
<dbReference type="PANTHER" id="PTHR21600">
    <property type="entry name" value="MITOCHONDRIAL RNA PSEUDOURIDINE SYNTHASE"/>
    <property type="match status" value="1"/>
</dbReference>
<comment type="catalytic activity">
    <reaction evidence="1 7">
        <text>a uridine in RNA = a pseudouridine in RNA</text>
        <dbReference type="Rhea" id="RHEA:48348"/>
        <dbReference type="Rhea" id="RHEA-COMP:12068"/>
        <dbReference type="Rhea" id="RHEA-COMP:12069"/>
        <dbReference type="ChEBI" id="CHEBI:65314"/>
        <dbReference type="ChEBI" id="CHEBI:65315"/>
    </reaction>
</comment>
<evidence type="ECO:0000259" key="8">
    <source>
        <dbReference type="SMART" id="SM00363"/>
    </source>
</evidence>
<dbReference type="EMBL" id="VBWP01000002">
    <property type="protein sequence ID" value="TLG76610.1"/>
    <property type="molecule type" value="Genomic_DNA"/>
</dbReference>
<evidence type="ECO:0000256" key="6">
    <source>
        <dbReference type="PROSITE-ProRule" id="PRU00182"/>
    </source>
</evidence>
<feature type="domain" description="RNA-binding S4" evidence="8">
    <location>
        <begin position="16"/>
        <end position="75"/>
    </location>
</feature>
<dbReference type="InterPro" id="IPR006145">
    <property type="entry name" value="PsdUridine_synth_RsuA/RluA"/>
</dbReference>
<sequence length="311" mass="34482">MQTTNTIFVEEEDAGMRLDKFVAEHIEAFSRTYVQKLIANGLIMVNGTSVTPRYLLQKHDQIDILSIEAVEADIAAEQIDLDIVYQDDNVIVVNKPRGMVVHPAAGHSSGTLVNALMGYSPELSTISGVLRPGIVHRIDKDTSGLLMIARNDAAHKSLAAQLKAKTTKRVYIALVDGNVVHDKGMIDAPIGRDPRDRKKMAVVDTNGKDAITHFRVLHRFGKYTLIECQLETGRTHQIRVHLKYIGHPLVGDYVYGKSKNEFGLEGQFLHAAVIGFIHPITGDYMEFSSPLPEALQIIIDKLEFSLGESMK</sequence>
<dbReference type="InterPro" id="IPR006224">
    <property type="entry name" value="PsdUridine_synth_RluA-like_CS"/>
</dbReference>
<dbReference type="InterPro" id="IPR036986">
    <property type="entry name" value="S4_RNA-bd_sf"/>
</dbReference>
<comment type="similarity">
    <text evidence="2 7">Belongs to the pseudouridine synthase RluA family.</text>
</comment>
<dbReference type="InterPro" id="IPR002942">
    <property type="entry name" value="S4_RNA-bd"/>
</dbReference>
<dbReference type="Pfam" id="PF01479">
    <property type="entry name" value="S4"/>
    <property type="match status" value="1"/>
</dbReference>
<organism evidence="9 10">
    <name type="scientific">Culicoidibacter larvae</name>
    <dbReference type="NCBI Taxonomy" id="2579976"/>
    <lineage>
        <taxon>Bacteria</taxon>
        <taxon>Bacillati</taxon>
        <taxon>Bacillota</taxon>
        <taxon>Culicoidibacteria</taxon>
        <taxon>Culicoidibacterales</taxon>
        <taxon>Culicoidibacteraceae</taxon>
        <taxon>Culicoidibacter</taxon>
    </lineage>
</organism>
<dbReference type="FunCoup" id="A0A5R8QFS7">
    <property type="interactions" value="418"/>
</dbReference>
<dbReference type="Pfam" id="PF00849">
    <property type="entry name" value="PseudoU_synth_2"/>
    <property type="match status" value="1"/>
</dbReference>
<gene>
    <name evidence="9" type="ORF">FEZ08_03045</name>
</gene>